<feature type="chain" id="PRO_5043541900" evidence="2">
    <location>
        <begin position="32"/>
        <end position="143"/>
    </location>
</feature>
<dbReference type="EMBL" id="JARAKH010000020">
    <property type="protein sequence ID" value="KAK8393894.1"/>
    <property type="molecule type" value="Genomic_DNA"/>
</dbReference>
<keyword evidence="1" id="KW-0812">Transmembrane</keyword>
<evidence type="ECO:0000313" key="4">
    <source>
        <dbReference type="Proteomes" id="UP001487740"/>
    </source>
</evidence>
<dbReference type="Proteomes" id="UP001487740">
    <property type="component" value="Unassembled WGS sequence"/>
</dbReference>
<dbReference type="AlphaFoldDB" id="A0AAW0U2X2"/>
<sequence>MVNMILRAMLAAAAVMVWLGTDLLAAGQVAGEDTSSPETSAWTPGRIAQVTLAVIESALLTFVLLFPGVMDPVVQFINGNIGSSGSRRRREVQSVVMEQAASLHGLLTGCHRPVRGDGLHSHFAKGLTKSSVSRIYEMWNLFE</sequence>
<keyword evidence="4" id="KW-1185">Reference proteome</keyword>
<evidence type="ECO:0000256" key="2">
    <source>
        <dbReference type="SAM" id="SignalP"/>
    </source>
</evidence>
<feature type="signal peptide" evidence="2">
    <location>
        <begin position="1"/>
        <end position="31"/>
    </location>
</feature>
<gene>
    <name evidence="3" type="ORF">O3P69_006911</name>
</gene>
<keyword evidence="1" id="KW-0472">Membrane</keyword>
<evidence type="ECO:0000313" key="3">
    <source>
        <dbReference type="EMBL" id="KAK8393894.1"/>
    </source>
</evidence>
<reference evidence="3 4" key="1">
    <citation type="submission" date="2023-03" db="EMBL/GenBank/DDBJ databases">
        <title>High-quality genome of Scylla paramamosain provides insights in environmental adaptation.</title>
        <authorList>
            <person name="Zhang L."/>
        </authorList>
    </citation>
    <scope>NUCLEOTIDE SEQUENCE [LARGE SCALE GENOMIC DNA]</scope>
    <source>
        <strain evidence="3">LZ_2023a</strain>
        <tissue evidence="3">Muscle</tissue>
    </source>
</reference>
<organism evidence="3 4">
    <name type="scientific">Scylla paramamosain</name>
    <name type="common">Mud crab</name>
    <dbReference type="NCBI Taxonomy" id="85552"/>
    <lineage>
        <taxon>Eukaryota</taxon>
        <taxon>Metazoa</taxon>
        <taxon>Ecdysozoa</taxon>
        <taxon>Arthropoda</taxon>
        <taxon>Crustacea</taxon>
        <taxon>Multicrustacea</taxon>
        <taxon>Malacostraca</taxon>
        <taxon>Eumalacostraca</taxon>
        <taxon>Eucarida</taxon>
        <taxon>Decapoda</taxon>
        <taxon>Pleocyemata</taxon>
        <taxon>Brachyura</taxon>
        <taxon>Eubrachyura</taxon>
        <taxon>Portunoidea</taxon>
        <taxon>Portunidae</taxon>
        <taxon>Portuninae</taxon>
        <taxon>Scylla</taxon>
    </lineage>
</organism>
<accession>A0AAW0U2X2</accession>
<keyword evidence="1" id="KW-1133">Transmembrane helix</keyword>
<proteinExistence type="predicted"/>
<comment type="caution">
    <text evidence="3">The sequence shown here is derived from an EMBL/GenBank/DDBJ whole genome shotgun (WGS) entry which is preliminary data.</text>
</comment>
<evidence type="ECO:0000256" key="1">
    <source>
        <dbReference type="SAM" id="Phobius"/>
    </source>
</evidence>
<name>A0AAW0U2X2_SCYPA</name>
<feature type="transmembrane region" description="Helical" evidence="1">
    <location>
        <begin position="47"/>
        <end position="66"/>
    </location>
</feature>
<keyword evidence="2" id="KW-0732">Signal</keyword>
<protein>
    <submittedName>
        <fullName evidence="3">Uncharacterized protein</fullName>
    </submittedName>
</protein>